<dbReference type="Pfam" id="PF04825">
    <property type="entry name" value="Rad21_Rec8_N"/>
    <property type="match status" value="1"/>
</dbReference>
<dbReference type="Pfam" id="PF04824">
    <property type="entry name" value="Rad21_Rec8"/>
    <property type="match status" value="1"/>
</dbReference>
<proteinExistence type="inferred from homology"/>
<protein>
    <recommendedName>
        <fullName evidence="11">Rad21/Rec8-like protein N-terminal domain-containing protein</fullName>
    </recommendedName>
</protein>
<dbReference type="SUPFAM" id="SSF46785">
    <property type="entry name" value="Winged helix' DNA-binding domain"/>
    <property type="match status" value="1"/>
</dbReference>
<keyword evidence="4" id="KW-0159">Chromosome partition</keyword>
<dbReference type="InterPro" id="IPR006909">
    <property type="entry name" value="Rad21/Rec8_C_eu"/>
</dbReference>
<reference evidence="10" key="1">
    <citation type="journal article" date="2017" name="Nat. Commun.">
        <title>The asparagus genome sheds light on the origin and evolution of a young Y chromosome.</title>
        <authorList>
            <person name="Harkess A."/>
            <person name="Zhou J."/>
            <person name="Xu C."/>
            <person name="Bowers J.E."/>
            <person name="Van der Hulst R."/>
            <person name="Ayyampalayam S."/>
            <person name="Mercati F."/>
            <person name="Riccardi P."/>
            <person name="McKain M.R."/>
            <person name="Kakrana A."/>
            <person name="Tang H."/>
            <person name="Ray J."/>
            <person name="Groenendijk J."/>
            <person name="Arikit S."/>
            <person name="Mathioni S.M."/>
            <person name="Nakano M."/>
            <person name="Shan H."/>
            <person name="Telgmann-Rauber A."/>
            <person name="Kanno A."/>
            <person name="Yue Z."/>
            <person name="Chen H."/>
            <person name="Li W."/>
            <person name="Chen Y."/>
            <person name="Xu X."/>
            <person name="Zhang Y."/>
            <person name="Luo S."/>
            <person name="Chen H."/>
            <person name="Gao J."/>
            <person name="Mao Z."/>
            <person name="Pires J.C."/>
            <person name="Luo M."/>
            <person name="Kudrna D."/>
            <person name="Wing R.A."/>
            <person name="Meyers B.C."/>
            <person name="Yi K."/>
            <person name="Kong H."/>
            <person name="Lavrijsen P."/>
            <person name="Sunseri F."/>
            <person name="Falavigna A."/>
            <person name="Ye Y."/>
            <person name="Leebens-Mack J.H."/>
            <person name="Chen G."/>
        </authorList>
    </citation>
    <scope>NUCLEOTIDE SEQUENCE [LARGE SCALE GENOMIC DNA]</scope>
    <source>
        <strain evidence="10">cv. DH0086</strain>
    </source>
</reference>
<dbReference type="InterPro" id="IPR039781">
    <property type="entry name" value="Rad21/Rec8-like"/>
</dbReference>
<evidence type="ECO:0000259" key="8">
    <source>
        <dbReference type="Pfam" id="PF04825"/>
    </source>
</evidence>
<comment type="subcellular location">
    <subcellularLocation>
        <location evidence="1">Nucleus</location>
    </subcellularLocation>
</comment>
<dbReference type="Proteomes" id="UP000243459">
    <property type="component" value="Chromosome 5"/>
</dbReference>
<dbReference type="PANTHER" id="PTHR12585:SF55">
    <property type="entry name" value="SISTER CHROMATID COHESION 1 PROTEIN 3"/>
    <property type="match status" value="1"/>
</dbReference>
<dbReference type="GO" id="GO:0008278">
    <property type="term" value="C:cohesin complex"/>
    <property type="evidence" value="ECO:0007669"/>
    <property type="project" value="InterPro"/>
</dbReference>
<dbReference type="InterPro" id="IPR006910">
    <property type="entry name" value="Rad21_Rec8_N"/>
</dbReference>
<evidence type="ECO:0000259" key="7">
    <source>
        <dbReference type="Pfam" id="PF04824"/>
    </source>
</evidence>
<gene>
    <name evidence="9" type="ORF">A4U43_C05F30260</name>
</gene>
<dbReference type="GO" id="GO:0007059">
    <property type="term" value="P:chromosome segregation"/>
    <property type="evidence" value="ECO:0007669"/>
    <property type="project" value="UniProtKB-KW"/>
</dbReference>
<dbReference type="AlphaFoldDB" id="A0A5P1F103"/>
<evidence type="ECO:0000256" key="2">
    <source>
        <dbReference type="ARBA" id="ARBA00009870"/>
    </source>
</evidence>
<dbReference type="GO" id="GO:1990414">
    <property type="term" value="P:replication-born double-strand break repair via sister chromatid exchange"/>
    <property type="evidence" value="ECO:0007669"/>
    <property type="project" value="TreeGrafter"/>
</dbReference>
<name>A0A5P1F103_ASPOF</name>
<evidence type="ECO:0000313" key="10">
    <source>
        <dbReference type="Proteomes" id="UP000243459"/>
    </source>
</evidence>
<feature type="domain" description="Rad21/Rec8-like protein C-terminal eukaryotic" evidence="7">
    <location>
        <begin position="400"/>
        <end position="450"/>
    </location>
</feature>
<keyword evidence="3" id="KW-0132">Cell division</keyword>
<sequence length="456" mass="50802">MFYSHTIIAKKRPLGTVWITAHLERKIKKHQLNEIDVASYAECIMFPEVPIALRLSGHLLYGLVRIYSMKVKYLIQNCNRIVDDIRRVFTSVQVNLPGEADHAPFESLTLPSTFNLDAMELDYYPIKIREMIDLLGLTLQILVLCQWKKSKSHLKGLFSVMTYVSHRPKNFFLELIDDISVLVFLPPSEGERIDLDAHNDDGVGIRPLGPQHSLGNDFLLPFDDNDISDLDTTAKNVVDTADHAPNTLNEAHFSHESPKIMRDAVHNSERELDGTTNDFVGVNEQFVPLLSKDGNLSPIVEGLSAFDEGYGPSAAHNKVTTVALADDLNIPSTVISLGVSCSISHGLGINFFGRKQHHQVLVSAGCDVTEAGTMSATTRKVAQYLKELSPTDYTPENQSGCLSLNTILERKTRKQCARMFFETLVLKSYGLIDVQQEEAYGDILISRTPALSSAKF</sequence>
<comment type="subunit">
    <text evidence="6">Component of the cohesin complex.</text>
</comment>
<dbReference type="Gene3D" id="1.10.10.580">
    <property type="entry name" value="Structural maintenance of chromosome 1. Chain E"/>
    <property type="match status" value="1"/>
</dbReference>
<evidence type="ECO:0000256" key="4">
    <source>
        <dbReference type="ARBA" id="ARBA00022829"/>
    </source>
</evidence>
<evidence type="ECO:0008006" key="11">
    <source>
        <dbReference type="Google" id="ProtNLM"/>
    </source>
</evidence>
<dbReference type="Gramene" id="ONK70100">
    <property type="protein sequence ID" value="ONK70100"/>
    <property type="gene ID" value="A4U43_C05F30260"/>
</dbReference>
<accession>A0A5P1F103</accession>
<comment type="similarity">
    <text evidence="2">Belongs to the rad21 family.</text>
</comment>
<dbReference type="GO" id="GO:0005634">
    <property type="term" value="C:nucleus"/>
    <property type="evidence" value="ECO:0007669"/>
    <property type="project" value="UniProtKB-SubCell"/>
</dbReference>
<keyword evidence="3" id="KW-0131">Cell cycle</keyword>
<dbReference type="InterPro" id="IPR036390">
    <property type="entry name" value="WH_DNA-bd_sf"/>
</dbReference>
<dbReference type="InterPro" id="IPR023093">
    <property type="entry name" value="ScpA-like_C"/>
</dbReference>
<dbReference type="GO" id="GO:0007062">
    <property type="term" value="P:sister chromatid cohesion"/>
    <property type="evidence" value="ECO:0007669"/>
    <property type="project" value="InterPro"/>
</dbReference>
<organism evidence="9 10">
    <name type="scientific">Asparagus officinalis</name>
    <name type="common">Garden asparagus</name>
    <dbReference type="NCBI Taxonomy" id="4686"/>
    <lineage>
        <taxon>Eukaryota</taxon>
        <taxon>Viridiplantae</taxon>
        <taxon>Streptophyta</taxon>
        <taxon>Embryophyta</taxon>
        <taxon>Tracheophyta</taxon>
        <taxon>Spermatophyta</taxon>
        <taxon>Magnoliopsida</taxon>
        <taxon>Liliopsida</taxon>
        <taxon>Asparagales</taxon>
        <taxon>Asparagaceae</taxon>
        <taxon>Asparagoideae</taxon>
        <taxon>Asparagus</taxon>
    </lineage>
</organism>
<keyword evidence="10" id="KW-1185">Reference proteome</keyword>
<evidence type="ECO:0000313" key="9">
    <source>
        <dbReference type="EMBL" id="ONK70100.1"/>
    </source>
</evidence>
<evidence type="ECO:0000256" key="5">
    <source>
        <dbReference type="ARBA" id="ARBA00023242"/>
    </source>
</evidence>
<dbReference type="PANTHER" id="PTHR12585">
    <property type="entry name" value="SCC1 / RAD21 FAMILY MEMBER"/>
    <property type="match status" value="1"/>
</dbReference>
<keyword evidence="5" id="KW-0539">Nucleus</keyword>
<evidence type="ECO:0000256" key="1">
    <source>
        <dbReference type="ARBA" id="ARBA00004123"/>
    </source>
</evidence>
<feature type="domain" description="Rad21/Rec8-like protein N-terminal" evidence="8">
    <location>
        <begin position="1"/>
        <end position="100"/>
    </location>
</feature>
<dbReference type="FunFam" id="1.10.10.580:FF:000002">
    <property type="entry name" value="Sister chromatid cohesion 1 protein 4"/>
    <property type="match status" value="1"/>
</dbReference>
<evidence type="ECO:0000256" key="3">
    <source>
        <dbReference type="ARBA" id="ARBA00022776"/>
    </source>
</evidence>
<dbReference type="EMBL" id="CM007385">
    <property type="protein sequence ID" value="ONK70100.1"/>
    <property type="molecule type" value="Genomic_DNA"/>
</dbReference>
<evidence type="ECO:0000256" key="6">
    <source>
        <dbReference type="ARBA" id="ARBA00064543"/>
    </source>
</evidence>
<dbReference type="GO" id="GO:0003682">
    <property type="term" value="F:chromatin binding"/>
    <property type="evidence" value="ECO:0007669"/>
    <property type="project" value="TreeGrafter"/>
</dbReference>
<keyword evidence="3" id="KW-0498">Mitosis</keyword>